<evidence type="ECO:0000313" key="5">
    <source>
        <dbReference type="Proteomes" id="UP000283762"/>
    </source>
</evidence>
<dbReference type="InterPro" id="IPR050515">
    <property type="entry name" value="Beta-lactam/transpept"/>
</dbReference>
<protein>
    <submittedName>
        <fullName evidence="4">Penicillin-binding protein</fullName>
    </submittedName>
</protein>
<evidence type="ECO:0000256" key="2">
    <source>
        <dbReference type="ARBA" id="ARBA00023136"/>
    </source>
</evidence>
<name>A0A414Q4F0_BACSE</name>
<dbReference type="Gene3D" id="3.40.710.10">
    <property type="entry name" value="DD-peptidase/beta-lactamase superfamily"/>
    <property type="match status" value="2"/>
</dbReference>
<organism evidence="4 5">
    <name type="scientific">Bacteroides stercoris</name>
    <dbReference type="NCBI Taxonomy" id="46506"/>
    <lineage>
        <taxon>Bacteria</taxon>
        <taxon>Pseudomonadati</taxon>
        <taxon>Bacteroidota</taxon>
        <taxon>Bacteroidia</taxon>
        <taxon>Bacteroidales</taxon>
        <taxon>Bacteroidaceae</taxon>
        <taxon>Bacteroides</taxon>
    </lineage>
</organism>
<dbReference type="SUPFAM" id="SSF56601">
    <property type="entry name" value="beta-lactamase/transpeptidase-like"/>
    <property type="match status" value="1"/>
</dbReference>
<sequence>MLFFLCFITNYSFAKPFRFFISTILSKNLSLYIEIMNMRLFKVGLIVILISSCSNKTVQESLLTIDTLLQNKADTLLTTSMIEHQATSGKAIIMETATGYIKAMVGLERKDTLSPFQPTTDFCTPYPTEQRQIATLLAALETGKISLSDTVDVGEGIYISDSDTIKDHNWHRGGYGKITVEWAIAASSRIGEVLIRERAFDDNKSEYEAAIGQIGYGKPDSVKGLDCILNTDVAASKISPIQLITFYNAIANHGRMVQPQLYKDSVAIINPQIASKANIDSIRQVLERTVAEGLGKRVNTNKAKVAGKGGTIQIGNPNDSTYIIDFCGYFPTDNPRYTILVVLEKQELPASGHIQAAGLFRKIVEQLIQNK</sequence>
<proteinExistence type="predicted"/>
<dbReference type="InterPro" id="IPR001460">
    <property type="entry name" value="PCN-bd_Tpept"/>
</dbReference>
<dbReference type="AlphaFoldDB" id="A0A414Q4F0"/>
<dbReference type="PANTHER" id="PTHR30627">
    <property type="entry name" value="PEPTIDOGLYCAN D,D-TRANSPEPTIDASE"/>
    <property type="match status" value="1"/>
</dbReference>
<evidence type="ECO:0000259" key="3">
    <source>
        <dbReference type="Pfam" id="PF00905"/>
    </source>
</evidence>
<accession>A0A414Q4F0</accession>
<dbReference type="PANTHER" id="PTHR30627:SF1">
    <property type="entry name" value="PEPTIDOGLYCAN D,D-TRANSPEPTIDASE FTSI"/>
    <property type="match status" value="1"/>
</dbReference>
<dbReference type="GO" id="GO:0005886">
    <property type="term" value="C:plasma membrane"/>
    <property type="evidence" value="ECO:0007669"/>
    <property type="project" value="TreeGrafter"/>
</dbReference>
<dbReference type="InterPro" id="IPR012338">
    <property type="entry name" value="Beta-lactam/transpept-like"/>
</dbReference>
<dbReference type="Proteomes" id="UP000283762">
    <property type="component" value="Unassembled WGS sequence"/>
</dbReference>
<dbReference type="GO" id="GO:0071555">
    <property type="term" value="P:cell wall organization"/>
    <property type="evidence" value="ECO:0007669"/>
    <property type="project" value="TreeGrafter"/>
</dbReference>
<feature type="domain" description="Penicillin-binding protein transpeptidase" evidence="3">
    <location>
        <begin position="133"/>
        <end position="364"/>
    </location>
</feature>
<dbReference type="EMBL" id="QRHJ01000021">
    <property type="protein sequence ID" value="RHF75651.1"/>
    <property type="molecule type" value="Genomic_DNA"/>
</dbReference>
<gene>
    <name evidence="4" type="ORF">DW668_09085</name>
</gene>
<dbReference type="Pfam" id="PF00905">
    <property type="entry name" value="Transpeptidase"/>
    <property type="match status" value="1"/>
</dbReference>
<comment type="subcellular location">
    <subcellularLocation>
        <location evidence="1">Membrane</location>
    </subcellularLocation>
</comment>
<dbReference type="Gene3D" id="3.30.450.330">
    <property type="match status" value="2"/>
</dbReference>
<evidence type="ECO:0000256" key="1">
    <source>
        <dbReference type="ARBA" id="ARBA00004370"/>
    </source>
</evidence>
<keyword evidence="2" id="KW-0472">Membrane</keyword>
<evidence type="ECO:0000313" key="4">
    <source>
        <dbReference type="EMBL" id="RHF75651.1"/>
    </source>
</evidence>
<comment type="caution">
    <text evidence="4">The sequence shown here is derived from an EMBL/GenBank/DDBJ whole genome shotgun (WGS) entry which is preliminary data.</text>
</comment>
<dbReference type="GO" id="GO:0008658">
    <property type="term" value="F:penicillin binding"/>
    <property type="evidence" value="ECO:0007669"/>
    <property type="project" value="InterPro"/>
</dbReference>
<reference evidence="4 5" key="1">
    <citation type="submission" date="2018-08" db="EMBL/GenBank/DDBJ databases">
        <title>A genome reference for cultivated species of the human gut microbiota.</title>
        <authorList>
            <person name="Zou Y."/>
            <person name="Xue W."/>
            <person name="Luo G."/>
        </authorList>
    </citation>
    <scope>NUCLEOTIDE SEQUENCE [LARGE SCALE GENOMIC DNA]</scope>
    <source>
        <strain evidence="4 5">AM25-16</strain>
    </source>
</reference>